<dbReference type="Pfam" id="PF00005">
    <property type="entry name" value="ABC_tran"/>
    <property type="match status" value="1"/>
</dbReference>
<evidence type="ECO:0000259" key="8">
    <source>
        <dbReference type="PROSITE" id="PS50893"/>
    </source>
</evidence>
<protein>
    <submittedName>
        <fullName evidence="10">ATP-binding protein</fullName>
    </submittedName>
</protein>
<evidence type="ECO:0000256" key="3">
    <source>
        <dbReference type="ARBA" id="ARBA00022741"/>
    </source>
</evidence>
<dbReference type="InterPro" id="IPR003439">
    <property type="entry name" value="ABC_transporter-like_ATP-bd"/>
</dbReference>
<evidence type="ECO:0000256" key="7">
    <source>
        <dbReference type="SAM" id="Phobius"/>
    </source>
</evidence>
<evidence type="ECO:0000256" key="6">
    <source>
        <dbReference type="ARBA" id="ARBA00023136"/>
    </source>
</evidence>
<feature type="domain" description="ABC transmembrane type-1" evidence="9">
    <location>
        <begin position="19"/>
        <end position="309"/>
    </location>
</feature>
<dbReference type="Pfam" id="PF00664">
    <property type="entry name" value="ABC_membrane"/>
    <property type="match status" value="1"/>
</dbReference>
<keyword evidence="5 7" id="KW-1133">Transmembrane helix</keyword>
<keyword evidence="3" id="KW-0547">Nucleotide-binding</keyword>
<dbReference type="NCBIfam" id="TIGR02868">
    <property type="entry name" value="CydC"/>
    <property type="match status" value="1"/>
</dbReference>
<feature type="transmembrane region" description="Helical" evidence="7">
    <location>
        <begin position="285"/>
        <end position="303"/>
    </location>
</feature>
<evidence type="ECO:0000256" key="5">
    <source>
        <dbReference type="ARBA" id="ARBA00022989"/>
    </source>
</evidence>
<feature type="transmembrane region" description="Helical" evidence="7">
    <location>
        <begin position="253"/>
        <end position="273"/>
    </location>
</feature>
<proteinExistence type="predicted"/>
<evidence type="ECO:0000256" key="1">
    <source>
        <dbReference type="ARBA" id="ARBA00004651"/>
    </source>
</evidence>
<dbReference type="PROSITE" id="PS50929">
    <property type="entry name" value="ABC_TM1F"/>
    <property type="match status" value="1"/>
</dbReference>
<dbReference type="SUPFAM" id="SSF52540">
    <property type="entry name" value="P-loop containing nucleoside triphosphate hydrolases"/>
    <property type="match status" value="1"/>
</dbReference>
<evidence type="ECO:0000256" key="2">
    <source>
        <dbReference type="ARBA" id="ARBA00022692"/>
    </source>
</evidence>
<dbReference type="InterPro" id="IPR027417">
    <property type="entry name" value="P-loop_NTPase"/>
</dbReference>
<dbReference type="Gene3D" id="1.20.1560.10">
    <property type="entry name" value="ABC transporter type 1, transmembrane domain"/>
    <property type="match status" value="1"/>
</dbReference>
<dbReference type="RefSeq" id="WP_086659072.1">
    <property type="nucleotide sequence ID" value="NZ_JBJJWX010000006.1"/>
</dbReference>
<dbReference type="SMART" id="SM00382">
    <property type="entry name" value="AAA"/>
    <property type="match status" value="1"/>
</dbReference>
<dbReference type="EMBL" id="JOPA01000012">
    <property type="protein sequence ID" value="OUI94917.1"/>
    <property type="molecule type" value="Genomic_DNA"/>
</dbReference>
<organism evidence="10 11">
    <name type="scientific">Acetobacter indonesiensis</name>
    <dbReference type="NCBI Taxonomy" id="104101"/>
    <lineage>
        <taxon>Bacteria</taxon>
        <taxon>Pseudomonadati</taxon>
        <taxon>Pseudomonadota</taxon>
        <taxon>Alphaproteobacteria</taxon>
        <taxon>Acetobacterales</taxon>
        <taxon>Acetobacteraceae</taxon>
        <taxon>Acetobacter</taxon>
    </lineage>
</organism>
<dbReference type="InterPro" id="IPR039421">
    <property type="entry name" value="Type_1_exporter"/>
</dbReference>
<feature type="transmembrane region" description="Helical" evidence="7">
    <location>
        <begin position="144"/>
        <end position="162"/>
    </location>
</feature>
<sequence length="564" mass="60275">MSPLRTILPLARPLRGRLLLGLALACGATTANFGLLFLSGWLLAGAAFAGAAGLAAQQTFNMMLPAAGVRFFATVRILARYAERLVTHDAALRVIGQLRVWTYRHLAPQAPAGLTGHRGGDLLSRFVSDTDQTGQHYTDTVLPFVRAAVCGSLFVLIMAIFLPSAALWLGLALLVCGVGVPFLVGLASDRLLAQLATQRGTLQADLAETLQSVGEYLSLGAANRQEIAIAEKKLSIVAIQRKLAAIESAARSILTFCTTLTTLIVLVCAVQAFQAHHLSMPEVPMLVLGCLAAFDVLMSLPAARQTLGRTRMAATRLDTACSAPALVPAPTTQTPDIQPPFDLILHDVSFRYLNTTQPVLEHASLTITQGERVALIGPSGSGKSSLITLLFRFYPYETGSISFAGTDIRSFQAETLAQTISVAAQGFHLFNGTVRDNLLLANPAATEGDMQTVLRIALLDTVLEQTEHGLDTLIGDDGLRLSGGQAKRLTVAQALLRNTPWLILDEPTEGLDAATENALMESLLQARPDATLLCITHRRAVLPFMDRAIEIKNGTFCPAEEACP</sequence>
<evidence type="ECO:0000313" key="10">
    <source>
        <dbReference type="EMBL" id="OUI94917.1"/>
    </source>
</evidence>
<dbReference type="GO" id="GO:0005886">
    <property type="term" value="C:plasma membrane"/>
    <property type="evidence" value="ECO:0007669"/>
    <property type="project" value="UniProtKB-SubCell"/>
</dbReference>
<dbReference type="AlphaFoldDB" id="A0A252AWD3"/>
<dbReference type="Proteomes" id="UP000194641">
    <property type="component" value="Unassembled WGS sequence"/>
</dbReference>
<gene>
    <name evidence="10" type="ORF">HK17_02560</name>
</gene>
<dbReference type="GO" id="GO:0005524">
    <property type="term" value="F:ATP binding"/>
    <property type="evidence" value="ECO:0007669"/>
    <property type="project" value="UniProtKB-KW"/>
</dbReference>
<dbReference type="PROSITE" id="PS00211">
    <property type="entry name" value="ABC_TRANSPORTER_1"/>
    <property type="match status" value="1"/>
</dbReference>
<accession>A0A252AWD3</accession>
<dbReference type="InterPro" id="IPR003593">
    <property type="entry name" value="AAA+_ATPase"/>
</dbReference>
<comment type="subcellular location">
    <subcellularLocation>
        <location evidence="1">Cell membrane</location>
        <topology evidence="1">Multi-pass membrane protein</topology>
    </subcellularLocation>
</comment>
<dbReference type="PANTHER" id="PTHR43394">
    <property type="entry name" value="ATP-DEPENDENT PERMEASE MDL1, MITOCHONDRIAL"/>
    <property type="match status" value="1"/>
</dbReference>
<dbReference type="GO" id="GO:0015421">
    <property type="term" value="F:ABC-type oligopeptide transporter activity"/>
    <property type="evidence" value="ECO:0007669"/>
    <property type="project" value="TreeGrafter"/>
</dbReference>
<dbReference type="InterPro" id="IPR011527">
    <property type="entry name" value="ABC1_TM_dom"/>
</dbReference>
<keyword evidence="6 7" id="KW-0472">Membrane</keyword>
<evidence type="ECO:0000259" key="9">
    <source>
        <dbReference type="PROSITE" id="PS50929"/>
    </source>
</evidence>
<feature type="transmembrane region" description="Helical" evidence="7">
    <location>
        <begin position="168"/>
        <end position="187"/>
    </location>
</feature>
<dbReference type="CDD" id="cd03228">
    <property type="entry name" value="ABCC_MRP_Like"/>
    <property type="match status" value="1"/>
</dbReference>
<keyword evidence="4 10" id="KW-0067">ATP-binding</keyword>
<dbReference type="GO" id="GO:0016887">
    <property type="term" value="F:ATP hydrolysis activity"/>
    <property type="evidence" value="ECO:0007669"/>
    <property type="project" value="InterPro"/>
</dbReference>
<dbReference type="PANTHER" id="PTHR43394:SF1">
    <property type="entry name" value="ATP-BINDING CASSETTE SUB-FAMILY B MEMBER 10, MITOCHONDRIAL"/>
    <property type="match status" value="1"/>
</dbReference>
<feature type="domain" description="ABC transporter" evidence="8">
    <location>
        <begin position="343"/>
        <end position="564"/>
    </location>
</feature>
<dbReference type="PROSITE" id="PS50893">
    <property type="entry name" value="ABC_TRANSPORTER_2"/>
    <property type="match status" value="1"/>
</dbReference>
<comment type="caution">
    <text evidence="10">The sequence shown here is derived from an EMBL/GenBank/DDBJ whole genome shotgun (WGS) entry which is preliminary data.</text>
</comment>
<name>A0A252AWD3_9PROT</name>
<dbReference type="GO" id="GO:0045454">
    <property type="term" value="P:cell redox homeostasis"/>
    <property type="evidence" value="ECO:0007669"/>
    <property type="project" value="InterPro"/>
</dbReference>
<dbReference type="InterPro" id="IPR017871">
    <property type="entry name" value="ABC_transporter-like_CS"/>
</dbReference>
<reference evidence="11" key="1">
    <citation type="submission" date="2014-06" db="EMBL/GenBank/DDBJ databases">
        <authorList>
            <person name="Winans N.J."/>
            <person name="Newell P.D."/>
            <person name="Douglas A.E."/>
        </authorList>
    </citation>
    <scope>NUCLEOTIDE SEQUENCE [LARGE SCALE GENOMIC DNA]</scope>
</reference>
<dbReference type="InterPro" id="IPR014223">
    <property type="entry name" value="ABC_CydC/D"/>
</dbReference>
<dbReference type="InterPro" id="IPR036640">
    <property type="entry name" value="ABC1_TM_sf"/>
</dbReference>
<keyword evidence="2 7" id="KW-0812">Transmembrane</keyword>
<dbReference type="SUPFAM" id="SSF90123">
    <property type="entry name" value="ABC transporter transmembrane region"/>
    <property type="match status" value="1"/>
</dbReference>
<evidence type="ECO:0000313" key="11">
    <source>
        <dbReference type="Proteomes" id="UP000194641"/>
    </source>
</evidence>
<dbReference type="Gene3D" id="3.40.50.300">
    <property type="entry name" value="P-loop containing nucleotide triphosphate hydrolases"/>
    <property type="match status" value="1"/>
</dbReference>
<dbReference type="GO" id="GO:0034775">
    <property type="term" value="P:glutathione transmembrane transport"/>
    <property type="evidence" value="ECO:0007669"/>
    <property type="project" value="InterPro"/>
</dbReference>
<evidence type="ECO:0000256" key="4">
    <source>
        <dbReference type="ARBA" id="ARBA00022840"/>
    </source>
</evidence>